<reference evidence="2" key="1">
    <citation type="submission" date="2016-02" db="EMBL/GenBank/DDBJ databases">
        <authorList>
            <person name="Shin S.-K."/>
            <person name="Yi H."/>
            <person name="Kim E."/>
        </authorList>
    </citation>
    <scope>NUCLEOTIDE SEQUENCE [LARGE SCALE GENOMIC DNA]</scope>
    <source>
        <strain evidence="2">LPB0003</strain>
    </source>
</reference>
<dbReference type="OrthoDB" id="1493159at2"/>
<accession>A0A1B8TSJ9</accession>
<evidence type="ECO:0000313" key="1">
    <source>
        <dbReference type="EMBL" id="OBY62464.1"/>
    </source>
</evidence>
<dbReference type="AlphaFoldDB" id="A0A1B8TSJ9"/>
<gene>
    <name evidence="1" type="ORF">LPB3_09865</name>
</gene>
<dbReference type="STRING" id="1774273.LPB03_09855"/>
<dbReference type="PROSITE" id="PS51257">
    <property type="entry name" value="PROKAR_LIPOPROTEIN"/>
    <property type="match status" value="1"/>
</dbReference>
<dbReference type="EMBL" id="LSFM01000023">
    <property type="protein sequence ID" value="OBY62464.1"/>
    <property type="molecule type" value="Genomic_DNA"/>
</dbReference>
<keyword evidence="2" id="KW-1185">Reference proteome</keyword>
<protein>
    <submittedName>
        <fullName evidence="1">Uncharacterized protein</fullName>
    </submittedName>
</protein>
<name>A0A1B8TSJ9_9FLAO</name>
<dbReference type="KEGG" id="pob:LPB03_09855"/>
<dbReference type="RefSeq" id="WP_065319451.1">
    <property type="nucleotide sequence ID" value="NZ_CP017477.1"/>
</dbReference>
<dbReference type="Proteomes" id="UP000092584">
    <property type="component" value="Unassembled WGS sequence"/>
</dbReference>
<organism evidence="1 2">
    <name type="scientific">Polaribacter vadi</name>
    <dbReference type="NCBI Taxonomy" id="1774273"/>
    <lineage>
        <taxon>Bacteria</taxon>
        <taxon>Pseudomonadati</taxon>
        <taxon>Bacteroidota</taxon>
        <taxon>Flavobacteriia</taxon>
        <taxon>Flavobacteriales</taxon>
        <taxon>Flavobacteriaceae</taxon>
    </lineage>
</organism>
<sequence>MKLNSIFFITFFAFFACSESAEKTLDICNECVIIDKNLFDDTQTNNYAINNVVLADNSLTITISASGCSENSWKATLVDENQILESNPIQRNTKILLENNEACLAVFEKDFTFDIQKLKENENSIILNLEGWNTQINY</sequence>
<comment type="caution">
    <text evidence="1">The sequence shown here is derived from an EMBL/GenBank/DDBJ whole genome shotgun (WGS) entry which is preliminary data.</text>
</comment>
<evidence type="ECO:0000313" key="2">
    <source>
        <dbReference type="Proteomes" id="UP000092584"/>
    </source>
</evidence>
<proteinExistence type="predicted"/>